<dbReference type="KEGG" id="tet:TTHERM_00145650"/>
<proteinExistence type="predicted"/>
<keyword evidence="1" id="KW-0472">Membrane</keyword>
<keyword evidence="1" id="KW-0812">Transmembrane</keyword>
<organism evidence="1 2">
    <name type="scientific">Tetrahymena thermophila (strain SB210)</name>
    <dbReference type="NCBI Taxonomy" id="312017"/>
    <lineage>
        <taxon>Eukaryota</taxon>
        <taxon>Sar</taxon>
        <taxon>Alveolata</taxon>
        <taxon>Ciliophora</taxon>
        <taxon>Intramacronucleata</taxon>
        <taxon>Oligohymenophorea</taxon>
        <taxon>Hymenostomatida</taxon>
        <taxon>Tetrahymenina</taxon>
        <taxon>Tetrahymenidae</taxon>
        <taxon>Tetrahymena</taxon>
    </lineage>
</organism>
<dbReference type="eggNOG" id="ENOG502R2M7">
    <property type="taxonomic scope" value="Eukaryota"/>
</dbReference>
<evidence type="ECO:0000313" key="1">
    <source>
        <dbReference type="EMBL" id="EAR90960.2"/>
    </source>
</evidence>
<dbReference type="GeneID" id="7836623"/>
<gene>
    <name evidence="1" type="ORF">TTHERM_00145650</name>
</gene>
<protein>
    <submittedName>
        <fullName evidence="1">Transmembrane protein, putative</fullName>
    </submittedName>
</protein>
<dbReference type="EMBL" id="GG662793">
    <property type="protein sequence ID" value="EAR90960.2"/>
    <property type="molecule type" value="Genomic_DNA"/>
</dbReference>
<name>I7M0U5_TETTS</name>
<sequence length="2463" mass="277075">MKNQIILLLGQILRILIFISYLPRYAYGGQIFGGDVDLDFGNAQKMSIISFKFQLQTSLMRDDFLKINFPFSLHNQLRPSWIFSDFLSVPFGLQVMWRNYDQNNQPSTSQNYAQVFTDAIDSSTYYIRLLDQNQLVTSVPSQVWKQLTFTIKDRQALKNQKASQILQISMSTVSSVSPNAIIYDENLAFNFFYLSDVPSTQIGVSLVNYDKVNSQKMGFLQTISIDIDFSQMSANDLNDDLRLVFSVDNQEFLFQGECFSATRYELPIINPILSQYIKCTIDTNLNQMNVQLLKGALTNQTAVRIQTYLMNPLRVITGVSLEVKVLRLYSPLIVAIGSQQAILQTVPINVIDNQIYMAWGLRPDSSLPLQLKIVRADQSGAYQPMNSFKVVFQIDADSPQATELKVNILIGNADQLATIVGGSIASNLPPCPNKQVVCREASKNNPSKRKIACSGVCYLRKATSYQVSFKMIFPYSTYQDPIDCSNFGALSIQSATYSQNQDIGYIFARSKGFQSSGFSILQDTIPQDSSQKLITNLQNFPFINMLLSARDFQDYTDDEIYSHSLIYSATDKSLYSQEFILPSNSINFLTYANQFSDLQIFKVTFNSASNFISQYDSNLIAQMSVPKNVLSINTINGKNWVRTPASNAQVIVSSQSDSSAISPVTAPNLGIQISPYEQRLVWNTLIPLSDITKSFTLADVNALNPNSPPITIPNGAGFVLLFNQNFVPQTMATGDYFERYPISNQHMSMKVIYSTSTSVNAYNKYTSCQLVAQQHLALDQFYSSANNEQQWGLRPFIIQGFSSIYVDDYVFDIYVNTIDGINGPANQQQVNSYVLINAFVIQQNPYTTISGGSTTYWLRATISNYYSSSQTSNTGRYIPTLFKIQGNIPATQASQTSRIVIFFDSGSPFYNNIFSNEINCASTTGNIEVKCKGYETGSLNINNYLTLSRIEVELSSYTSQFIVIIPIRAKVNVQTVNFFVGLMSPHSYFTGPTNQDKMYGQLWMVRNAYSLTYPQTTLQAPPTIYNSGGSITNIQNGLKCIGGNCQVGVQQASMTLSTSINQSSMATSPIDTRGILVNSNMNSNIDFGSAFTFVAAYQFFNTNSNIAGWSNYIFFRYKYYELQSDTLIRVNNYQYGVYCSNDGAISSTGTISNINLYKWAGQNIPAFSAWSYSGGNVATIASNFYKIDQYFSITGFTASSIGASIQSTVLNFNFACPFDLDQNFYIILSSNNNVNLPFANDPIYQQCQLLIQSSNPMEDMQSLTQGSQCQVVSNTNQQYVYMISSITNKFPQNSLLSLNHYLASSPLNGSTSSVIIQISSTPVGGSSNIIAQSSSSNLVYDLSQLATKLILNNFASTTDNRSIVTTFTFSMAFQSRQMWAGEYYLINTGALQSINLSKANQLRCMVLESDLSPSHRFGQVQYNQLSNMYFYLKYPVFNNNPSFYVQCKYMIMPTSLSSNTPLSMRVEFPINRQIINFVNLNFPTFLDITTGTISATLTKYYDTPGSNLELYFNLTSSVVTMNQNSRVVIVFPIYYSPNLGRDGVVNCYLMPNEDKVSCFVTEERTLDIRYFSNTYAPGTQFIIKVTGVTQPQFFQTYQFFIAFDNDTDDTSYSEYLFISDVINTSANSNLQNNLQGLIEIRSITIQSLYLREAGVQYQFNIYINPNVKPIVYGQAIMINFPPIYQYVLEQNITPDCSVTSPINPLQNYVGSCRVSGLRIKMFVNQQMNPGNFYNLTVFTIRNPSRFDSSVYKWIVEVSDITQQIVVLRSFGMSANFNVDTFIQNPNQNYLNYYDGPNFSTAKQVISLNMIQGVMSKWLYIAREKYEPAWCRSYLLTSKSYPISTFQIETFVVVGTQTAQIRVYSPNAIGFYAFQTYKYGDGDYYSDLPILQLTFDNLNLQPFFFNEVTLNVMSSATQSPLLITLGALPPVNYVTVNFSISPTANNIGLQLIGSQNVAQVNITNSLQMALLNIQVSNPAQFTPGSTTSFQYTLSGGNANSYKIQGGILNIVVVSNPSSTLQTFIQQSSVLPTNPVNSKNFEYKCSQLGLFYYYVAFSYPENSSICQYKEAQIINLTWQQSTEDNGYGNMYKCFSQFGVVNVQQTTNFNILTINNLLATRNYIFGGFCQSQRGDQNPTQYMTFQAQSNNGKLYKIEFDFVSKPSLEQIVKLACFLSIHFYTHPTLVSTLDGIYCSELAHNRLLKAQDDQYQEINNFDLDNQNRILDLNQYYLNLKNNKINLSTCVYPNIVNTTAIQYPIVFYMNLNEYLQNDDLYQRLAQTTQNGCFKDYVTQGVIGIPQIVNIQPSVQVQSIPPSLSFNINSNFYQGLTWVYLDSLTLNSNGRFWGILIQDTRVASVAIPNLPTPTQIRYGQNYDGTSALSSFYFFSDSINNRVSNVTFSGLFPGRKYLMVYVVSNEDPFDTVNYDTVKYLEITTQQPAVNSTFGIVLKFFEFSSLLIVLLMAL</sequence>
<dbReference type="RefSeq" id="XP_001011205.2">
    <property type="nucleotide sequence ID" value="XM_001011205.2"/>
</dbReference>
<dbReference type="InParanoid" id="I7M0U5"/>
<evidence type="ECO:0000313" key="2">
    <source>
        <dbReference type="Proteomes" id="UP000009168"/>
    </source>
</evidence>
<keyword evidence="2" id="KW-1185">Reference proteome</keyword>
<accession>I7M0U5</accession>
<reference evidence="2" key="1">
    <citation type="journal article" date="2006" name="PLoS Biol.">
        <title>Macronuclear genome sequence of the ciliate Tetrahymena thermophila, a model eukaryote.</title>
        <authorList>
            <person name="Eisen J.A."/>
            <person name="Coyne R.S."/>
            <person name="Wu M."/>
            <person name="Wu D."/>
            <person name="Thiagarajan M."/>
            <person name="Wortman J.R."/>
            <person name="Badger J.H."/>
            <person name="Ren Q."/>
            <person name="Amedeo P."/>
            <person name="Jones K.M."/>
            <person name="Tallon L.J."/>
            <person name="Delcher A.L."/>
            <person name="Salzberg S.L."/>
            <person name="Silva J.C."/>
            <person name="Haas B.J."/>
            <person name="Majoros W.H."/>
            <person name="Farzad M."/>
            <person name="Carlton J.M."/>
            <person name="Smith R.K. Jr."/>
            <person name="Garg J."/>
            <person name="Pearlman R.E."/>
            <person name="Karrer K.M."/>
            <person name="Sun L."/>
            <person name="Manning G."/>
            <person name="Elde N.C."/>
            <person name="Turkewitz A.P."/>
            <person name="Asai D.J."/>
            <person name="Wilkes D.E."/>
            <person name="Wang Y."/>
            <person name="Cai H."/>
            <person name="Collins K."/>
            <person name="Stewart B.A."/>
            <person name="Lee S.R."/>
            <person name="Wilamowska K."/>
            <person name="Weinberg Z."/>
            <person name="Ruzzo W.L."/>
            <person name="Wloga D."/>
            <person name="Gaertig J."/>
            <person name="Frankel J."/>
            <person name="Tsao C.-C."/>
            <person name="Gorovsky M.A."/>
            <person name="Keeling P.J."/>
            <person name="Waller R.F."/>
            <person name="Patron N.J."/>
            <person name="Cherry J.M."/>
            <person name="Stover N.A."/>
            <person name="Krieger C.J."/>
            <person name="del Toro C."/>
            <person name="Ryder H.F."/>
            <person name="Williamson S.C."/>
            <person name="Barbeau R.A."/>
            <person name="Hamilton E.P."/>
            <person name="Orias E."/>
        </authorList>
    </citation>
    <scope>NUCLEOTIDE SEQUENCE [LARGE SCALE GENOMIC DNA]</scope>
    <source>
        <strain evidence="2">SB210</strain>
    </source>
</reference>
<dbReference type="Proteomes" id="UP000009168">
    <property type="component" value="Unassembled WGS sequence"/>
</dbReference>
<dbReference type="OrthoDB" id="324419at2759"/>